<dbReference type="Proteomes" id="UP001500507">
    <property type="component" value="Unassembled WGS sequence"/>
</dbReference>
<sequence length="157" mass="17200">MCSYHSNAQQFGLTGGYLNLTSQNETPTLDTSDSDSGFYVGTFIDLDLTDKIHLQPSLLYGNVNDLNLIYLPVMLKYYLGGTGLNIQAGPQATLLLEDIDDLNNFGVDLSVGAAYDIFSSVFIELRYSFELTDRASDSINYDSSTLRTLSLGIGINI</sequence>
<keyword evidence="1" id="KW-0732">Signal</keyword>
<reference evidence="4" key="1">
    <citation type="journal article" date="2019" name="Int. J. Syst. Evol. Microbiol.">
        <title>The Global Catalogue of Microorganisms (GCM) 10K type strain sequencing project: providing services to taxonomists for standard genome sequencing and annotation.</title>
        <authorList>
            <consortium name="The Broad Institute Genomics Platform"/>
            <consortium name="The Broad Institute Genome Sequencing Center for Infectious Disease"/>
            <person name="Wu L."/>
            <person name="Ma J."/>
        </authorList>
    </citation>
    <scope>NUCLEOTIDE SEQUENCE [LARGE SCALE GENOMIC DNA]</scope>
    <source>
        <strain evidence="4">JCM 16082</strain>
    </source>
</reference>
<dbReference type="InterPro" id="IPR027385">
    <property type="entry name" value="Beta-barrel_OMP"/>
</dbReference>
<dbReference type="EMBL" id="BAAAFG010000014">
    <property type="protein sequence ID" value="GAA0872215.1"/>
    <property type="molecule type" value="Genomic_DNA"/>
</dbReference>
<keyword evidence="4" id="KW-1185">Reference proteome</keyword>
<evidence type="ECO:0000313" key="3">
    <source>
        <dbReference type="EMBL" id="GAA0872215.1"/>
    </source>
</evidence>
<gene>
    <name evidence="3" type="ORF">GCM10009117_13620</name>
</gene>
<accession>A0ABP3XSL5</accession>
<dbReference type="SUPFAM" id="SSF56925">
    <property type="entry name" value="OMPA-like"/>
    <property type="match status" value="1"/>
</dbReference>
<dbReference type="InterPro" id="IPR011250">
    <property type="entry name" value="OMP/PagP_B-barrel"/>
</dbReference>
<organism evidence="3 4">
    <name type="scientific">Gangjinia marincola</name>
    <dbReference type="NCBI Taxonomy" id="578463"/>
    <lineage>
        <taxon>Bacteria</taxon>
        <taxon>Pseudomonadati</taxon>
        <taxon>Bacteroidota</taxon>
        <taxon>Flavobacteriia</taxon>
        <taxon>Flavobacteriales</taxon>
        <taxon>Flavobacteriaceae</taxon>
        <taxon>Gangjinia</taxon>
    </lineage>
</organism>
<name>A0ABP3XSL5_9FLAO</name>
<dbReference type="Pfam" id="PF13505">
    <property type="entry name" value="OMP_b-brl"/>
    <property type="match status" value="1"/>
</dbReference>
<evidence type="ECO:0000256" key="1">
    <source>
        <dbReference type="ARBA" id="ARBA00022729"/>
    </source>
</evidence>
<comment type="caution">
    <text evidence="3">The sequence shown here is derived from an EMBL/GenBank/DDBJ whole genome shotgun (WGS) entry which is preliminary data.</text>
</comment>
<feature type="domain" description="Outer membrane protein beta-barrel" evidence="2">
    <location>
        <begin position="7"/>
        <end position="149"/>
    </location>
</feature>
<evidence type="ECO:0000259" key="2">
    <source>
        <dbReference type="Pfam" id="PF13505"/>
    </source>
</evidence>
<evidence type="ECO:0000313" key="4">
    <source>
        <dbReference type="Proteomes" id="UP001500507"/>
    </source>
</evidence>
<protein>
    <recommendedName>
        <fullName evidence="2">Outer membrane protein beta-barrel domain-containing protein</fullName>
    </recommendedName>
</protein>
<proteinExistence type="predicted"/>